<organism evidence="1 2">
    <name type="scientific">Hyalomma asiaticum</name>
    <name type="common">Tick</name>
    <dbReference type="NCBI Taxonomy" id="266040"/>
    <lineage>
        <taxon>Eukaryota</taxon>
        <taxon>Metazoa</taxon>
        <taxon>Ecdysozoa</taxon>
        <taxon>Arthropoda</taxon>
        <taxon>Chelicerata</taxon>
        <taxon>Arachnida</taxon>
        <taxon>Acari</taxon>
        <taxon>Parasitiformes</taxon>
        <taxon>Ixodida</taxon>
        <taxon>Ixodoidea</taxon>
        <taxon>Ixodidae</taxon>
        <taxon>Hyalomminae</taxon>
        <taxon>Hyalomma</taxon>
    </lineage>
</organism>
<keyword evidence="2" id="KW-1185">Reference proteome</keyword>
<dbReference type="EMBL" id="CM023481">
    <property type="protein sequence ID" value="KAH6946075.1"/>
    <property type="molecule type" value="Genomic_DNA"/>
</dbReference>
<reference evidence="1" key="1">
    <citation type="submission" date="2020-05" db="EMBL/GenBank/DDBJ databases">
        <title>Large-scale comparative analyses of tick genomes elucidate their genetic diversity and vector capacities.</title>
        <authorList>
            <person name="Jia N."/>
            <person name="Wang J."/>
            <person name="Shi W."/>
            <person name="Du L."/>
            <person name="Sun Y."/>
            <person name="Zhan W."/>
            <person name="Jiang J."/>
            <person name="Wang Q."/>
            <person name="Zhang B."/>
            <person name="Ji P."/>
            <person name="Sakyi L.B."/>
            <person name="Cui X."/>
            <person name="Yuan T."/>
            <person name="Jiang B."/>
            <person name="Yang W."/>
            <person name="Lam T.T.-Y."/>
            <person name="Chang Q."/>
            <person name="Ding S."/>
            <person name="Wang X."/>
            <person name="Zhu J."/>
            <person name="Ruan X."/>
            <person name="Zhao L."/>
            <person name="Wei J."/>
            <person name="Que T."/>
            <person name="Du C."/>
            <person name="Cheng J."/>
            <person name="Dai P."/>
            <person name="Han X."/>
            <person name="Huang E."/>
            <person name="Gao Y."/>
            <person name="Liu J."/>
            <person name="Shao H."/>
            <person name="Ye R."/>
            <person name="Li L."/>
            <person name="Wei W."/>
            <person name="Wang X."/>
            <person name="Wang C."/>
            <person name="Yang T."/>
            <person name="Huo Q."/>
            <person name="Li W."/>
            <person name="Guo W."/>
            <person name="Chen H."/>
            <person name="Zhou L."/>
            <person name="Ni X."/>
            <person name="Tian J."/>
            <person name="Zhou Y."/>
            <person name="Sheng Y."/>
            <person name="Liu T."/>
            <person name="Pan Y."/>
            <person name="Xia L."/>
            <person name="Li J."/>
            <person name="Zhao F."/>
            <person name="Cao W."/>
        </authorList>
    </citation>
    <scope>NUCLEOTIDE SEQUENCE</scope>
    <source>
        <strain evidence="1">Hyas-2018</strain>
    </source>
</reference>
<proteinExistence type="predicted"/>
<protein>
    <submittedName>
        <fullName evidence="1">Uncharacterized protein</fullName>
    </submittedName>
</protein>
<dbReference type="Proteomes" id="UP000821845">
    <property type="component" value="Chromosome 1"/>
</dbReference>
<evidence type="ECO:0000313" key="1">
    <source>
        <dbReference type="EMBL" id="KAH6946075.1"/>
    </source>
</evidence>
<accession>A0ACB7TGL0</accession>
<evidence type="ECO:0000313" key="2">
    <source>
        <dbReference type="Proteomes" id="UP000821845"/>
    </source>
</evidence>
<sequence length="134" mass="15156">MERYVNDILENPTNGVNFNVPLLQLRHMRFQHDGAPAHSTSKCQECLNKVLPGLCVGRHGSVPWRTRTLDMTSLNFILRGCLRDPVYNSETKTTDALKARIRIVPPSVVRGGTQVLERRKYSIASDGDLFEHVL</sequence>
<name>A0ACB7TGL0_HYAAI</name>
<gene>
    <name evidence="1" type="ORF">HPB50_011510</name>
</gene>
<comment type="caution">
    <text evidence="1">The sequence shown here is derived from an EMBL/GenBank/DDBJ whole genome shotgun (WGS) entry which is preliminary data.</text>
</comment>